<dbReference type="Proteomes" id="UP000541444">
    <property type="component" value="Unassembled WGS sequence"/>
</dbReference>
<dbReference type="EMBL" id="JACGCM010001940">
    <property type="protein sequence ID" value="KAF6147176.1"/>
    <property type="molecule type" value="Genomic_DNA"/>
</dbReference>
<accession>A0A7J7LWZ7</accession>
<comment type="caution">
    <text evidence="1">The sequence shown here is derived from an EMBL/GenBank/DDBJ whole genome shotgun (WGS) entry which is preliminary data.</text>
</comment>
<name>A0A7J7LWZ7_9MAGN</name>
<sequence length="266" mass="29996">MVTDEEAKTYLKVLIDEEDVGFGKEDKGLGDYDEDESLCAFNSTENIVLQRAIPSDNSCLFNAVGYVMEHDKQKASELRQVILYSLYFVVPGAPHKLSDRLLTFEQQKEKRDLANAKRCQAYANKQREKQKQISSNQVLPMQQCTKRKVNSAISAIVNPIDTNVILESDQSATTVNPSAIVFANTADNAFIKKFKEITKLPDLVNRKLVLKQCPKGAQQYILPTSDEVARIIVDSDEDNVGRNIVINFNTEGYQFINETYGLYDPL</sequence>
<evidence type="ECO:0000313" key="2">
    <source>
        <dbReference type="Proteomes" id="UP000541444"/>
    </source>
</evidence>
<reference evidence="1 2" key="1">
    <citation type="journal article" date="2020" name="IScience">
        <title>Genome Sequencing of the Endangered Kingdonia uniflora (Circaeasteraceae, Ranunculales) Reveals Potential Mechanisms of Evolutionary Specialization.</title>
        <authorList>
            <person name="Sun Y."/>
            <person name="Deng T."/>
            <person name="Zhang A."/>
            <person name="Moore M.J."/>
            <person name="Landis J.B."/>
            <person name="Lin N."/>
            <person name="Zhang H."/>
            <person name="Zhang X."/>
            <person name="Huang J."/>
            <person name="Zhang X."/>
            <person name="Sun H."/>
            <person name="Wang H."/>
        </authorList>
    </citation>
    <scope>NUCLEOTIDE SEQUENCE [LARGE SCALE GENOMIC DNA]</scope>
    <source>
        <strain evidence="1">TB1705</strain>
        <tissue evidence="1">Leaf</tissue>
    </source>
</reference>
<keyword evidence="2" id="KW-1185">Reference proteome</keyword>
<evidence type="ECO:0000313" key="1">
    <source>
        <dbReference type="EMBL" id="KAF6147176.1"/>
    </source>
</evidence>
<dbReference type="Gene3D" id="3.90.70.80">
    <property type="match status" value="1"/>
</dbReference>
<dbReference type="OrthoDB" id="65596at2759"/>
<protein>
    <submittedName>
        <fullName evidence="1">Uncharacterized protein</fullName>
    </submittedName>
</protein>
<proteinExistence type="predicted"/>
<gene>
    <name evidence="1" type="ORF">GIB67_003944</name>
</gene>
<dbReference type="AlphaFoldDB" id="A0A7J7LWZ7"/>
<organism evidence="1 2">
    <name type="scientific">Kingdonia uniflora</name>
    <dbReference type="NCBI Taxonomy" id="39325"/>
    <lineage>
        <taxon>Eukaryota</taxon>
        <taxon>Viridiplantae</taxon>
        <taxon>Streptophyta</taxon>
        <taxon>Embryophyta</taxon>
        <taxon>Tracheophyta</taxon>
        <taxon>Spermatophyta</taxon>
        <taxon>Magnoliopsida</taxon>
        <taxon>Ranunculales</taxon>
        <taxon>Circaeasteraceae</taxon>
        <taxon>Kingdonia</taxon>
    </lineage>
</organism>